<protein>
    <submittedName>
        <fullName evidence="3">Uncharacterized protein</fullName>
    </submittedName>
</protein>
<evidence type="ECO:0000313" key="3">
    <source>
        <dbReference type="EMBL" id="CAD9569886.1"/>
    </source>
</evidence>
<name>A0A7S2KBE4_9STRA</name>
<dbReference type="AlphaFoldDB" id="A0A7S2KBE4"/>
<reference evidence="3" key="1">
    <citation type="submission" date="2021-01" db="EMBL/GenBank/DDBJ databases">
        <authorList>
            <person name="Corre E."/>
            <person name="Pelletier E."/>
            <person name="Niang G."/>
            <person name="Scheremetjew M."/>
            <person name="Finn R."/>
            <person name="Kale V."/>
            <person name="Holt S."/>
            <person name="Cochrane G."/>
            <person name="Meng A."/>
            <person name="Brown T."/>
            <person name="Cohen L."/>
        </authorList>
    </citation>
    <scope>NUCLEOTIDE SEQUENCE</scope>
    <source>
        <strain evidence="3">B650</strain>
    </source>
</reference>
<gene>
    <name evidence="3" type="ORF">LDAN0321_LOCUS7025</name>
</gene>
<feature type="chain" id="PRO_5030767246" evidence="2">
    <location>
        <begin position="26"/>
        <end position="153"/>
    </location>
</feature>
<sequence length="153" mass="16834">MNVTKSNIMILVVAFVAISIKKVQSLGNHVPIFVYSRNHLIFRAGLGNNLQLLKGGNMNMDPPNAYGVLCTCCYATGATSSSSVGAKAEELKKQAAKTRLEAQKMELSLTLKKIADLEKKVSLLENPVEKTKYEDFNAQIKYLQKILSKENGL</sequence>
<proteinExistence type="predicted"/>
<dbReference type="EMBL" id="HBGY01011085">
    <property type="protein sequence ID" value="CAD9569886.1"/>
    <property type="molecule type" value="Transcribed_RNA"/>
</dbReference>
<accession>A0A7S2KBE4</accession>
<organism evidence="3">
    <name type="scientific">Leptocylindrus danicus</name>
    <dbReference type="NCBI Taxonomy" id="163516"/>
    <lineage>
        <taxon>Eukaryota</taxon>
        <taxon>Sar</taxon>
        <taxon>Stramenopiles</taxon>
        <taxon>Ochrophyta</taxon>
        <taxon>Bacillariophyta</taxon>
        <taxon>Coscinodiscophyceae</taxon>
        <taxon>Chaetocerotophycidae</taxon>
        <taxon>Leptocylindrales</taxon>
        <taxon>Leptocylindraceae</taxon>
        <taxon>Leptocylindrus</taxon>
    </lineage>
</organism>
<evidence type="ECO:0000256" key="1">
    <source>
        <dbReference type="SAM" id="Coils"/>
    </source>
</evidence>
<feature type="coiled-coil region" evidence="1">
    <location>
        <begin position="86"/>
        <end position="120"/>
    </location>
</feature>
<evidence type="ECO:0000256" key="2">
    <source>
        <dbReference type="SAM" id="SignalP"/>
    </source>
</evidence>
<keyword evidence="2" id="KW-0732">Signal</keyword>
<feature type="signal peptide" evidence="2">
    <location>
        <begin position="1"/>
        <end position="25"/>
    </location>
</feature>
<keyword evidence="1" id="KW-0175">Coiled coil</keyword>